<proteinExistence type="predicted"/>
<keyword evidence="2" id="KW-1185">Reference proteome</keyword>
<evidence type="ECO:0000256" key="1">
    <source>
        <dbReference type="SAM" id="MobiDB-lite"/>
    </source>
</evidence>
<dbReference type="PANTHER" id="PTHR34344">
    <property type="entry name" value="UPF0184 PROTEIN C9ORF16"/>
    <property type="match status" value="1"/>
</dbReference>
<sequence length="83" mass="9081">MSGPNGDLGMPVEVGMEGDDDSSREAEYTTIGSMLDQISSCLDYLEEKNDHLHTLLQELLESSWQTGLECQQQLGEASSDASR</sequence>
<dbReference type="RefSeq" id="XP_004412422.1">
    <property type="nucleotide sequence ID" value="XM_004412365.1"/>
</dbReference>
<reference evidence="3" key="1">
    <citation type="submission" date="2025-08" db="UniProtKB">
        <authorList>
            <consortium name="RefSeq"/>
        </authorList>
    </citation>
    <scope>IDENTIFICATION</scope>
</reference>
<evidence type="ECO:0000313" key="2">
    <source>
        <dbReference type="Proteomes" id="UP000245340"/>
    </source>
</evidence>
<organism evidence="2 3">
    <name type="scientific">Odobenus rosmarus divergens</name>
    <name type="common">Pacific walrus</name>
    <dbReference type="NCBI Taxonomy" id="9708"/>
    <lineage>
        <taxon>Eukaryota</taxon>
        <taxon>Metazoa</taxon>
        <taxon>Chordata</taxon>
        <taxon>Craniata</taxon>
        <taxon>Vertebrata</taxon>
        <taxon>Euteleostomi</taxon>
        <taxon>Mammalia</taxon>
        <taxon>Eutheria</taxon>
        <taxon>Laurasiatheria</taxon>
        <taxon>Carnivora</taxon>
        <taxon>Caniformia</taxon>
        <taxon>Pinnipedia</taxon>
        <taxon>Odobenidae</taxon>
        <taxon>Odobenus</taxon>
    </lineage>
</organism>
<dbReference type="Proteomes" id="UP000245340">
    <property type="component" value="Unplaced"/>
</dbReference>
<dbReference type="Pfam" id="PF03670">
    <property type="entry name" value="UPF0184"/>
    <property type="match status" value="1"/>
</dbReference>
<protein>
    <submittedName>
        <fullName evidence="3">UPF0184 protein C9orf16-like</fullName>
    </submittedName>
</protein>
<accession>A0A9B0H5U6</accession>
<gene>
    <name evidence="3" type="primary">LOC101379376</name>
</gene>
<evidence type="ECO:0000313" key="3">
    <source>
        <dbReference type="RefSeq" id="XP_004412422.1"/>
    </source>
</evidence>
<feature type="region of interest" description="Disordered" evidence="1">
    <location>
        <begin position="1"/>
        <end position="25"/>
    </location>
</feature>
<dbReference type="InterPro" id="IPR005374">
    <property type="entry name" value="BBLN_eukaryota"/>
</dbReference>
<dbReference type="PANTHER" id="PTHR34344:SF1">
    <property type="entry name" value="BUBLIN COILED-COIL PROTEIN"/>
    <property type="match status" value="1"/>
</dbReference>
<dbReference type="AlphaFoldDB" id="A0A9B0H5U6"/>
<name>A0A9B0H5U6_ODORO</name>